<protein>
    <submittedName>
        <fullName evidence="2">CRP-like cAMP-binding protein</fullName>
    </submittedName>
</protein>
<dbReference type="PANTHER" id="PTHR24567:SF68">
    <property type="entry name" value="DNA-BINDING TRANSCRIPTIONAL DUAL REGULATOR CRP"/>
    <property type="match status" value="1"/>
</dbReference>
<proteinExistence type="predicted"/>
<dbReference type="Gene3D" id="2.60.120.10">
    <property type="entry name" value="Jelly Rolls"/>
    <property type="match status" value="1"/>
</dbReference>
<dbReference type="InterPro" id="IPR018490">
    <property type="entry name" value="cNMP-bd_dom_sf"/>
</dbReference>
<dbReference type="SUPFAM" id="SSF51206">
    <property type="entry name" value="cAMP-binding domain-like"/>
    <property type="match status" value="1"/>
</dbReference>
<dbReference type="GO" id="GO:0003700">
    <property type="term" value="F:DNA-binding transcription factor activity"/>
    <property type="evidence" value="ECO:0007669"/>
    <property type="project" value="TreeGrafter"/>
</dbReference>
<feature type="domain" description="Cyclic nucleotide-binding" evidence="1">
    <location>
        <begin position="13"/>
        <end position="116"/>
    </location>
</feature>
<dbReference type="EMBL" id="JACHEO010000016">
    <property type="protein sequence ID" value="MBB5348897.1"/>
    <property type="molecule type" value="Genomic_DNA"/>
</dbReference>
<dbReference type="CDD" id="cd00038">
    <property type="entry name" value="CAP_ED"/>
    <property type="match status" value="1"/>
</dbReference>
<gene>
    <name evidence="2" type="ORF">HNQ81_002638</name>
</gene>
<dbReference type="InterPro" id="IPR000595">
    <property type="entry name" value="cNMP-bd_dom"/>
</dbReference>
<dbReference type="Pfam" id="PF00027">
    <property type="entry name" value="cNMP_binding"/>
    <property type="match status" value="1"/>
</dbReference>
<dbReference type="GO" id="GO:0005829">
    <property type="term" value="C:cytosol"/>
    <property type="evidence" value="ECO:0007669"/>
    <property type="project" value="TreeGrafter"/>
</dbReference>
<evidence type="ECO:0000313" key="3">
    <source>
        <dbReference type="Proteomes" id="UP000539642"/>
    </source>
</evidence>
<dbReference type="InterPro" id="IPR014710">
    <property type="entry name" value="RmlC-like_jellyroll"/>
</dbReference>
<evidence type="ECO:0000259" key="1">
    <source>
        <dbReference type="PROSITE" id="PS50042"/>
    </source>
</evidence>
<accession>A0A840URP9</accession>
<keyword evidence="3" id="KW-1185">Reference proteome</keyword>
<organism evidence="2 3">
    <name type="scientific">Desulfoprunum benzoelyticum</name>
    <dbReference type="NCBI Taxonomy" id="1506996"/>
    <lineage>
        <taxon>Bacteria</taxon>
        <taxon>Pseudomonadati</taxon>
        <taxon>Thermodesulfobacteriota</taxon>
        <taxon>Desulfobulbia</taxon>
        <taxon>Desulfobulbales</taxon>
        <taxon>Desulfobulbaceae</taxon>
        <taxon>Desulfoprunum</taxon>
    </lineage>
</organism>
<dbReference type="SMART" id="SM00100">
    <property type="entry name" value="cNMP"/>
    <property type="match status" value="1"/>
</dbReference>
<comment type="caution">
    <text evidence="2">The sequence shown here is derived from an EMBL/GenBank/DDBJ whole genome shotgun (WGS) entry which is preliminary data.</text>
</comment>
<dbReference type="InterPro" id="IPR050397">
    <property type="entry name" value="Env_Response_Regulators"/>
</dbReference>
<name>A0A840URP9_9BACT</name>
<dbReference type="AlphaFoldDB" id="A0A840URP9"/>
<dbReference type="PROSITE" id="PS50042">
    <property type="entry name" value="CNMP_BINDING_3"/>
    <property type="match status" value="1"/>
</dbReference>
<dbReference type="PANTHER" id="PTHR24567">
    <property type="entry name" value="CRP FAMILY TRANSCRIPTIONAL REGULATORY PROTEIN"/>
    <property type="match status" value="1"/>
</dbReference>
<reference evidence="2 3" key="1">
    <citation type="submission" date="2020-08" db="EMBL/GenBank/DDBJ databases">
        <title>Genomic Encyclopedia of Type Strains, Phase IV (KMG-IV): sequencing the most valuable type-strain genomes for metagenomic binning, comparative biology and taxonomic classification.</title>
        <authorList>
            <person name="Goeker M."/>
        </authorList>
    </citation>
    <scope>NUCLEOTIDE SEQUENCE [LARGE SCALE GENOMIC DNA]</scope>
    <source>
        <strain evidence="2 3">DSM 28570</strain>
    </source>
</reference>
<sequence>MERPIPDQAVRLAFDFLQDDDLAALQPELAEVRLAAGETLFRIGENSTLVYVLVAGRLAVRKMTGFADKMQVVALLDPGAPLGEGAVFAGQVHEATVAAVEDSRLVSFSGEKLDVLKDRYPELAWKIVNRLLYISHLRLRKGSERLARVL</sequence>
<dbReference type="Proteomes" id="UP000539642">
    <property type="component" value="Unassembled WGS sequence"/>
</dbReference>
<evidence type="ECO:0000313" key="2">
    <source>
        <dbReference type="EMBL" id="MBB5348897.1"/>
    </source>
</evidence>
<dbReference type="RefSeq" id="WP_183351711.1">
    <property type="nucleotide sequence ID" value="NZ_JACHEO010000016.1"/>
</dbReference>